<evidence type="ECO:0000313" key="2">
    <source>
        <dbReference type="Proteomes" id="UP001163321"/>
    </source>
</evidence>
<protein>
    <submittedName>
        <fullName evidence="1">Uncharacterized protein</fullName>
    </submittedName>
</protein>
<organism evidence="1 2">
    <name type="scientific">Peronosclerospora sorghi</name>
    <dbReference type="NCBI Taxonomy" id="230839"/>
    <lineage>
        <taxon>Eukaryota</taxon>
        <taxon>Sar</taxon>
        <taxon>Stramenopiles</taxon>
        <taxon>Oomycota</taxon>
        <taxon>Peronosporomycetes</taxon>
        <taxon>Peronosporales</taxon>
        <taxon>Peronosporaceae</taxon>
        <taxon>Peronosclerospora</taxon>
    </lineage>
</organism>
<keyword evidence="2" id="KW-1185">Reference proteome</keyword>
<sequence>MFECTWILPFKHIIARKINSDKGIELSDIDQPWWLECDSAVADSSDEKAAVELSPQSTALEIFRKMLYSAEPSAVPVVKARLEEMAVVMGPQLQNPVPVTRKRGRPAGSRNKANKRDKSGFDYVEGRKCVNCGQRGHNPHLIYMVDLY</sequence>
<gene>
    <name evidence="1" type="ORF">PsorP6_001813</name>
</gene>
<name>A0ACC0WX18_9STRA</name>
<comment type="caution">
    <text evidence="1">The sequence shown here is derived from an EMBL/GenBank/DDBJ whole genome shotgun (WGS) entry which is preliminary data.</text>
</comment>
<reference evidence="1 2" key="1">
    <citation type="journal article" date="2022" name="bioRxiv">
        <title>The genome of the oomycete Peronosclerospora sorghi, a cosmopolitan pathogen of maize and sorghum, is inflated with dispersed pseudogenes.</title>
        <authorList>
            <person name="Fletcher K."/>
            <person name="Martin F."/>
            <person name="Isakeit T."/>
            <person name="Cavanaugh K."/>
            <person name="Magill C."/>
            <person name="Michelmore R."/>
        </authorList>
    </citation>
    <scope>NUCLEOTIDE SEQUENCE [LARGE SCALE GENOMIC DNA]</scope>
    <source>
        <strain evidence="1">P6</strain>
    </source>
</reference>
<dbReference type="EMBL" id="CM047580">
    <property type="protein sequence ID" value="KAI9922796.1"/>
    <property type="molecule type" value="Genomic_DNA"/>
</dbReference>
<accession>A0ACC0WX18</accession>
<dbReference type="Proteomes" id="UP001163321">
    <property type="component" value="Chromosome 1"/>
</dbReference>
<evidence type="ECO:0000313" key="1">
    <source>
        <dbReference type="EMBL" id="KAI9922796.1"/>
    </source>
</evidence>
<proteinExistence type="predicted"/>